<dbReference type="GO" id="GO:0016020">
    <property type="term" value="C:membrane"/>
    <property type="evidence" value="ECO:0007669"/>
    <property type="project" value="UniProtKB-SubCell"/>
</dbReference>
<keyword evidence="8" id="KW-0675">Receptor</keyword>
<evidence type="ECO:0000256" key="10">
    <source>
        <dbReference type="ARBA" id="ARBA00023286"/>
    </source>
</evidence>
<dbReference type="SMART" id="SM00079">
    <property type="entry name" value="PBPe"/>
    <property type="match status" value="1"/>
</dbReference>
<reference evidence="15" key="1">
    <citation type="submission" date="2016-11" db="UniProtKB">
        <authorList>
            <consortium name="WormBaseParasite"/>
        </authorList>
    </citation>
    <scope>IDENTIFICATION</scope>
</reference>
<evidence type="ECO:0000256" key="5">
    <source>
        <dbReference type="ARBA" id="ARBA00022989"/>
    </source>
</evidence>
<dbReference type="InterPro" id="IPR001320">
    <property type="entry name" value="Iontro_rcpt_C"/>
</dbReference>
<protein>
    <submittedName>
        <fullName evidence="15">PBPe domain-containing protein</fullName>
    </submittedName>
</protein>
<evidence type="ECO:0000256" key="12">
    <source>
        <dbReference type="SAM" id="MobiDB-lite"/>
    </source>
</evidence>
<dbReference type="FunFam" id="3.40.190.10:FF:000010">
    <property type="entry name" value="glutamate receptor ionotropic, NMDA 1 isoform X1"/>
    <property type="match status" value="1"/>
</dbReference>
<dbReference type="GO" id="GO:0015276">
    <property type="term" value="F:ligand-gated monoatomic ion channel activity"/>
    <property type="evidence" value="ECO:0007669"/>
    <property type="project" value="InterPro"/>
</dbReference>
<dbReference type="eggNOG" id="KOG4440">
    <property type="taxonomic scope" value="Eukaryota"/>
</dbReference>
<evidence type="ECO:0000259" key="13">
    <source>
        <dbReference type="SMART" id="SM00079"/>
    </source>
</evidence>
<evidence type="ECO:0000256" key="1">
    <source>
        <dbReference type="ARBA" id="ARBA00004141"/>
    </source>
</evidence>
<evidence type="ECO:0000313" key="15">
    <source>
        <dbReference type="WBParaSite" id="Csp11.Scaffold629.g11404.t1"/>
    </source>
</evidence>
<dbReference type="PANTHER" id="PTHR18966">
    <property type="entry name" value="IONOTROPIC GLUTAMATE RECEPTOR"/>
    <property type="match status" value="1"/>
</dbReference>
<keyword evidence="3" id="KW-0813">Transport</keyword>
<keyword evidence="11" id="KW-0407">Ion channel</keyword>
<sequence>MIMVASYTANLAAFLVLDQPEKGLTGVTDPRLRNPSANFSFGTVLNSNVYQYFKRHVELSSMFRKMEPHNVHRASEAVHSLLNGSLDAFIWDSTRLEFEAARHCELRTRGSLFGRSAYGIGLQKNSPWTPHITSAILRMSESGVMENLDQKWIDRGGPNCVVEAHKSPARLGLVNMKKWHDLSIGTKRRPYRLKYNLDRMIIRRGFSGLERCSFQEIKERRQIRGLPTSRIDPYCFWPDLEFRDKPLVLFCSRCRKKTRHQINTYAVNSVSATPPPAVAPTSHPPSKQTSSQAGWDYWTRVYSDDSLAPPASRDVRISDMLSSDSLVRAKLLFLNVPSLPTAHKNIILNLVKRELHDEVSIQDVVVVPPGKWFLNFYRPEDALKVLKYFNGYSYRGYILAVRFCYPDGTYGDEAALAELVQCSNTAKGRLFEQKEIVQNTLHIECWFDCEYEALQRFETELINLLKTHAYLPYHNVLQSLRTHFSCKPFTQSSSVFISDALTFWPTGLIRVFNRNVKVISNTICLSTSSFYTQRIHDSAMEGGCPVHRNSWEPTVPDEIRSEVQLIQYALAFLGHFGPQHIDIDAPIRILAQSLRGTWPKSGPKLAARLTEISSGFVLSFQDDCTDVYFLPLSCVSDEQKVKIVDFEDL</sequence>
<keyword evidence="6" id="KW-0406">Ion transport</keyword>
<proteinExistence type="inferred from homology"/>
<dbReference type="GO" id="GO:0003676">
    <property type="term" value="F:nucleic acid binding"/>
    <property type="evidence" value="ECO:0007669"/>
    <property type="project" value="InterPro"/>
</dbReference>
<dbReference type="SUPFAM" id="SSF53850">
    <property type="entry name" value="Periplasmic binding protein-like II"/>
    <property type="match status" value="1"/>
</dbReference>
<evidence type="ECO:0000256" key="4">
    <source>
        <dbReference type="ARBA" id="ARBA00022692"/>
    </source>
</evidence>
<comment type="similarity">
    <text evidence="2">Belongs to the glutamate-gated ion channel (TC 1.A.10.1) family.</text>
</comment>
<evidence type="ECO:0000256" key="11">
    <source>
        <dbReference type="ARBA" id="ARBA00023303"/>
    </source>
</evidence>
<accession>A0A1I7TSS1</accession>
<dbReference type="SUPFAM" id="SSF54928">
    <property type="entry name" value="RNA-binding domain, RBD"/>
    <property type="match status" value="1"/>
</dbReference>
<keyword evidence="10" id="KW-1071">Ligand-gated ion channel</keyword>
<evidence type="ECO:0000256" key="2">
    <source>
        <dbReference type="ARBA" id="ARBA00008685"/>
    </source>
</evidence>
<evidence type="ECO:0000256" key="8">
    <source>
        <dbReference type="ARBA" id="ARBA00023170"/>
    </source>
</evidence>
<dbReference type="STRING" id="1561998.A0A1I7TSS1"/>
<dbReference type="Proteomes" id="UP000095282">
    <property type="component" value="Unplaced"/>
</dbReference>
<evidence type="ECO:0000256" key="3">
    <source>
        <dbReference type="ARBA" id="ARBA00022448"/>
    </source>
</evidence>
<keyword evidence="9" id="KW-0325">Glycoprotein</keyword>
<keyword evidence="14" id="KW-1185">Reference proteome</keyword>
<feature type="domain" description="Ionotropic glutamate receptor C-terminal" evidence="13">
    <location>
        <begin position="1"/>
        <end position="155"/>
    </location>
</feature>
<keyword evidence="4" id="KW-0812">Transmembrane</keyword>
<dbReference type="WBParaSite" id="Csp11.Scaffold629.g11404.t1">
    <property type="protein sequence ID" value="Csp11.Scaffold629.g11404.t1"/>
    <property type="gene ID" value="Csp11.Scaffold629.g11404"/>
</dbReference>
<keyword evidence="7" id="KW-0472">Membrane</keyword>
<evidence type="ECO:0000256" key="9">
    <source>
        <dbReference type="ARBA" id="ARBA00023180"/>
    </source>
</evidence>
<evidence type="ECO:0000313" key="14">
    <source>
        <dbReference type="Proteomes" id="UP000095282"/>
    </source>
</evidence>
<dbReference type="InterPro" id="IPR015683">
    <property type="entry name" value="Ionotropic_Glu_rcpt"/>
</dbReference>
<organism evidence="14 15">
    <name type="scientific">Caenorhabditis tropicalis</name>
    <dbReference type="NCBI Taxonomy" id="1561998"/>
    <lineage>
        <taxon>Eukaryota</taxon>
        <taxon>Metazoa</taxon>
        <taxon>Ecdysozoa</taxon>
        <taxon>Nematoda</taxon>
        <taxon>Chromadorea</taxon>
        <taxon>Rhabditida</taxon>
        <taxon>Rhabditina</taxon>
        <taxon>Rhabditomorpha</taxon>
        <taxon>Rhabditoidea</taxon>
        <taxon>Rhabditidae</taxon>
        <taxon>Peloderinae</taxon>
        <taxon>Caenorhabditis</taxon>
    </lineage>
</organism>
<comment type="subcellular location">
    <subcellularLocation>
        <location evidence="1">Membrane</location>
        <topology evidence="1">Multi-pass membrane protein</topology>
    </subcellularLocation>
</comment>
<evidence type="ECO:0000256" key="7">
    <source>
        <dbReference type="ARBA" id="ARBA00023136"/>
    </source>
</evidence>
<evidence type="ECO:0000256" key="6">
    <source>
        <dbReference type="ARBA" id="ARBA00023065"/>
    </source>
</evidence>
<keyword evidence="5" id="KW-1133">Transmembrane helix</keyword>
<name>A0A1I7TSS1_9PELO</name>
<dbReference type="Gene3D" id="3.40.190.10">
    <property type="entry name" value="Periplasmic binding protein-like II"/>
    <property type="match status" value="1"/>
</dbReference>
<feature type="region of interest" description="Disordered" evidence="12">
    <location>
        <begin position="272"/>
        <end position="291"/>
    </location>
</feature>
<dbReference type="InterPro" id="IPR035979">
    <property type="entry name" value="RBD_domain_sf"/>
</dbReference>
<dbReference type="AlphaFoldDB" id="A0A1I7TSS1"/>